<proteinExistence type="predicted"/>
<dbReference type="EMBL" id="LNIX01000020">
    <property type="protein sequence ID" value="OXA44063.1"/>
    <property type="molecule type" value="Genomic_DNA"/>
</dbReference>
<dbReference type="Proteomes" id="UP000198287">
    <property type="component" value="Unassembled WGS sequence"/>
</dbReference>
<sequence length="562" mass="65664">MANTASYHPLLNCLVTRNILKHVDRSLRKHLRLVCSHWNQVIATSYLGKDCVLLLDDVNLEEFINYIGTSMLPESQFENIRIKINSSFSLEPNVQIVDDFWQTAKFMRFLSMEITTLFAKERLENLILYNLPNLQSLKITITKFWDYCDVNNDNCRKISRPGNKISPNYNLTKFSYIDLTSVEILGFQATEINEFDFPIEFYDFFKRYPRVNSLSFIGLSTRDVSKLADFLQTLQQEKVHLNLEILEILDEYATHLFRQNSSNFNCIFSSNRNMCATAPNDDHIKSFSKLATSHFEKLSQLHLELTPELDLVLLYELLRKLRISLKILKLRRFPLMHDMTPITFTNTNLSNVTFLEVSNELVESLDFLPLNFPKLQTLHIIMRDYRHLEPTSVIQNTVMNNFPVLNHVQTLFIEQPLQSEDCIERICHLFPNLISLKLRMNNAMMHELCKSKPQCLERLHIISWDGLTDEGFTGISDHLLRNVGWMDNYEEYRYQAYIGVLKSLNELIVEMWPDCSNRISDASVYFGFLDLPNLANFLGIRTQITSTAAKRFSKSVHWCLEE</sequence>
<evidence type="ECO:0000313" key="1">
    <source>
        <dbReference type="EMBL" id="OXA44063.1"/>
    </source>
</evidence>
<evidence type="ECO:0008006" key="3">
    <source>
        <dbReference type="Google" id="ProtNLM"/>
    </source>
</evidence>
<comment type="caution">
    <text evidence="1">The sequence shown here is derived from an EMBL/GenBank/DDBJ whole genome shotgun (WGS) entry which is preliminary data.</text>
</comment>
<accession>A0A226DFS9</accession>
<evidence type="ECO:0000313" key="2">
    <source>
        <dbReference type="Proteomes" id="UP000198287"/>
    </source>
</evidence>
<organism evidence="1 2">
    <name type="scientific">Folsomia candida</name>
    <name type="common">Springtail</name>
    <dbReference type="NCBI Taxonomy" id="158441"/>
    <lineage>
        <taxon>Eukaryota</taxon>
        <taxon>Metazoa</taxon>
        <taxon>Ecdysozoa</taxon>
        <taxon>Arthropoda</taxon>
        <taxon>Hexapoda</taxon>
        <taxon>Collembola</taxon>
        <taxon>Entomobryomorpha</taxon>
        <taxon>Isotomoidea</taxon>
        <taxon>Isotomidae</taxon>
        <taxon>Proisotominae</taxon>
        <taxon>Folsomia</taxon>
    </lineage>
</organism>
<dbReference type="InterPro" id="IPR032675">
    <property type="entry name" value="LRR_dom_sf"/>
</dbReference>
<dbReference type="Gene3D" id="3.80.10.10">
    <property type="entry name" value="Ribonuclease Inhibitor"/>
    <property type="match status" value="1"/>
</dbReference>
<protein>
    <recommendedName>
        <fullName evidence="3">F-box domain-containing protein</fullName>
    </recommendedName>
</protein>
<dbReference type="OMA" id="CIERICH"/>
<reference evidence="1 2" key="1">
    <citation type="submission" date="2015-12" db="EMBL/GenBank/DDBJ databases">
        <title>The genome of Folsomia candida.</title>
        <authorList>
            <person name="Faddeeva A."/>
            <person name="Derks M.F."/>
            <person name="Anvar Y."/>
            <person name="Smit S."/>
            <person name="Van Straalen N."/>
            <person name="Roelofs D."/>
        </authorList>
    </citation>
    <scope>NUCLEOTIDE SEQUENCE [LARGE SCALE GENOMIC DNA]</scope>
    <source>
        <strain evidence="1 2">VU population</strain>
        <tissue evidence="1">Whole body</tissue>
    </source>
</reference>
<dbReference type="AlphaFoldDB" id="A0A226DFS9"/>
<keyword evidence="2" id="KW-1185">Reference proteome</keyword>
<name>A0A226DFS9_FOLCA</name>
<gene>
    <name evidence="1" type="ORF">Fcan01_21213</name>
</gene>